<dbReference type="Proteomes" id="UP000831327">
    <property type="component" value="Chromosome"/>
</dbReference>
<keyword evidence="2" id="KW-1185">Reference proteome</keyword>
<dbReference type="InterPro" id="IPR029044">
    <property type="entry name" value="Nucleotide-diphossugar_trans"/>
</dbReference>
<accession>A0ABM7Y1V6</accession>
<evidence type="ECO:0000313" key="1">
    <source>
        <dbReference type="EMBL" id="BDG71765.1"/>
    </source>
</evidence>
<dbReference type="SUPFAM" id="SSF53448">
    <property type="entry name" value="Nucleotide-diphospho-sugar transferases"/>
    <property type="match status" value="1"/>
</dbReference>
<name>A0ABM7Y1V6_9PROT</name>
<dbReference type="PANTHER" id="PTHR43179">
    <property type="entry name" value="RHAMNOSYLTRANSFERASE WBBL"/>
    <property type="match status" value="1"/>
</dbReference>
<proteinExistence type="predicted"/>
<dbReference type="Gene3D" id="3.90.550.10">
    <property type="entry name" value="Spore Coat Polysaccharide Biosynthesis Protein SpsA, Chain A"/>
    <property type="match status" value="1"/>
</dbReference>
<organism evidence="1 2">
    <name type="scientific">Roseomonas fluvialis</name>
    <dbReference type="NCBI Taxonomy" id="1750527"/>
    <lineage>
        <taxon>Bacteria</taxon>
        <taxon>Pseudomonadati</taxon>
        <taxon>Pseudomonadota</taxon>
        <taxon>Alphaproteobacteria</taxon>
        <taxon>Acetobacterales</taxon>
        <taxon>Roseomonadaceae</taxon>
        <taxon>Roseomonas</taxon>
    </lineage>
</organism>
<protein>
    <submittedName>
        <fullName evidence="1">Uncharacterized protein</fullName>
    </submittedName>
</protein>
<dbReference type="PANTHER" id="PTHR43179:SF7">
    <property type="entry name" value="RHAMNOSYLTRANSFERASE WBBL"/>
    <property type="match status" value="1"/>
</dbReference>
<evidence type="ECO:0000313" key="2">
    <source>
        <dbReference type="Proteomes" id="UP000831327"/>
    </source>
</evidence>
<reference evidence="1 2" key="1">
    <citation type="journal article" date="2016" name="Microbes Environ.">
        <title>Phylogenetically diverse aerobic anoxygenic phototrophic bacteria isolated from epilithic biofilms in Tama river, Japan.</title>
        <authorList>
            <person name="Hirose S."/>
            <person name="Matsuura K."/>
            <person name="Haruta S."/>
        </authorList>
    </citation>
    <scope>NUCLEOTIDE SEQUENCE [LARGE SCALE GENOMIC DNA]</scope>
    <source>
        <strain evidence="1 2">S08</strain>
    </source>
</reference>
<dbReference type="EMBL" id="AP025637">
    <property type="protein sequence ID" value="BDG71765.1"/>
    <property type="molecule type" value="Genomic_DNA"/>
</dbReference>
<gene>
    <name evidence="1" type="ORF">Rmf_16940</name>
</gene>
<sequence>MILRLDGTLQEAGCITWRDGHCEGYGRGEHPESPAFAFTRDVDYCSGAFLMVRRQVFEALGGLDEVFAPAYFEEVDLCMRIRAAGFRVGYEPRAQITHFEYGSVESSASAKALYDRNHVTFVERYGSVLRSAHLDPTRGALAARARTPHPGAVLLLDGAEDVGDETDSLFRDAFTSLRLAGTAITYLRLAPTDRPGMEENALRRSGIEVVRAATLSEIRAFLAEREKFYSLVIHSASKNVHLVDEAIAAISSTLIKDEAIALGRADVRRGRPAEGEESREDRS</sequence>